<accession>A0ACC3MDN8</accession>
<keyword evidence="2" id="KW-1185">Reference proteome</keyword>
<proteinExistence type="predicted"/>
<organism evidence="1 2">
    <name type="scientific">Vermiconidia calcicola</name>
    <dbReference type="NCBI Taxonomy" id="1690605"/>
    <lineage>
        <taxon>Eukaryota</taxon>
        <taxon>Fungi</taxon>
        <taxon>Dikarya</taxon>
        <taxon>Ascomycota</taxon>
        <taxon>Pezizomycotina</taxon>
        <taxon>Dothideomycetes</taxon>
        <taxon>Dothideomycetidae</taxon>
        <taxon>Mycosphaerellales</taxon>
        <taxon>Extremaceae</taxon>
        <taxon>Vermiconidia</taxon>
    </lineage>
</organism>
<name>A0ACC3MDN8_9PEZI</name>
<dbReference type="EMBL" id="JAUTXU010000308">
    <property type="protein sequence ID" value="KAK3686662.1"/>
    <property type="molecule type" value="Genomic_DNA"/>
</dbReference>
<comment type="caution">
    <text evidence="1">The sequence shown here is derived from an EMBL/GenBank/DDBJ whole genome shotgun (WGS) entry which is preliminary data.</text>
</comment>
<gene>
    <name evidence="1" type="ORF">LTR37_019593</name>
</gene>
<dbReference type="Proteomes" id="UP001281147">
    <property type="component" value="Unassembled WGS sequence"/>
</dbReference>
<evidence type="ECO:0000313" key="2">
    <source>
        <dbReference type="Proteomes" id="UP001281147"/>
    </source>
</evidence>
<evidence type="ECO:0000313" key="1">
    <source>
        <dbReference type="EMBL" id="KAK3686662.1"/>
    </source>
</evidence>
<reference evidence="1" key="1">
    <citation type="submission" date="2023-07" db="EMBL/GenBank/DDBJ databases">
        <title>Black Yeasts Isolated from many extreme environments.</title>
        <authorList>
            <person name="Coleine C."/>
            <person name="Stajich J.E."/>
            <person name="Selbmann L."/>
        </authorList>
    </citation>
    <scope>NUCLEOTIDE SEQUENCE</scope>
    <source>
        <strain evidence="1">CCFEE 5714</strain>
    </source>
</reference>
<protein>
    <submittedName>
        <fullName evidence="1">Uncharacterized protein</fullName>
    </submittedName>
</protein>
<sequence length="252" mass="26764">MSPPSSKTPGTQPTSGAPQDIAQQDSPMPDDPSQTGGNAAVGPAVEAQVIRPQDTATPDGGIQTGSNAAAAPAVGAQVVRPQDTSMPDSRIQTGSNAVAGPAVGAQSKKRKRSDEPTSEKPPITATNTGTTAATPGPAIPSQTNVNQWNEILQYLVAVCALLAHIKEFEAQILRGFVIGTFGRNEYLVVLNCLDDLQDSIHTKQQPRFTFPLFPNLRVEMVTALQSGDEFVKVFDGRKEQDLKTVVGEFQMW</sequence>